<dbReference type="Gene3D" id="2.60.40.790">
    <property type="match status" value="1"/>
</dbReference>
<dbReference type="EMBL" id="GL376585">
    <property type="status" value="NOT_ANNOTATED_CDS"/>
    <property type="molecule type" value="Genomic_DNA"/>
</dbReference>
<dbReference type="GO" id="GO:0005634">
    <property type="term" value="C:nucleus"/>
    <property type="evidence" value="ECO:0007669"/>
    <property type="project" value="TreeGrafter"/>
</dbReference>
<dbReference type="SUPFAM" id="SSF49764">
    <property type="entry name" value="HSP20-like chaperones"/>
    <property type="match status" value="1"/>
</dbReference>
<dbReference type="InterPro" id="IPR007699">
    <property type="entry name" value="SGS_dom"/>
</dbReference>
<evidence type="ECO:0000259" key="2">
    <source>
        <dbReference type="PROSITE" id="PS51048"/>
    </source>
</evidence>
<dbReference type="GO" id="GO:0015631">
    <property type="term" value="F:tubulin binding"/>
    <property type="evidence" value="ECO:0007669"/>
    <property type="project" value="InterPro"/>
</dbReference>
<feature type="domain" description="SGS" evidence="2">
    <location>
        <begin position="184"/>
        <end position="254"/>
    </location>
</feature>
<dbReference type="FunCoup" id="K3WRB9">
    <property type="interactions" value="327"/>
</dbReference>
<keyword evidence="5" id="KW-1185">Reference proteome</keyword>
<sequence length="254" mass="28087">MVASESGALRAEVAELQALLVQSKTPGNVRDLQQLLAHKQRLLTEHEEAQRQQDAAAAAPVEEEEAQLGDAAPAIPQSAPVKVAAYAVKDSSEVDDLNVYTEISRFGWEDEGYGKDKVSVYVMSGVDGVGDLPKENVSCKFTKNSFDLKILGLHEKNYRLVKTYLEKEIVSSKSSFRVKKNRVTITLWKADKNSTWMSLTEKNPGKSLKPNADDPAAGIMDMMKNMYEEGDDDMKRTIAKAWTESRQKNAAAGF</sequence>
<dbReference type="STRING" id="431595.K3WRB9"/>
<evidence type="ECO:0000313" key="4">
    <source>
        <dbReference type="EnsemblProtists" id="PYU1_T007513"/>
    </source>
</evidence>
<dbReference type="EnsemblProtists" id="PYU1_T007513">
    <property type="protein sequence ID" value="PYU1_T007513"/>
    <property type="gene ID" value="PYU1_G007497"/>
</dbReference>
<dbReference type="Pfam" id="PF04969">
    <property type="entry name" value="CS"/>
    <property type="match status" value="1"/>
</dbReference>
<dbReference type="FunFam" id="2.60.40.790:FF:000040">
    <property type="entry name" value="Calcyclin binding protein"/>
    <property type="match status" value="1"/>
</dbReference>
<feature type="domain" description="CS" evidence="3">
    <location>
        <begin position="101"/>
        <end position="200"/>
    </location>
</feature>
<dbReference type="InterPro" id="IPR052289">
    <property type="entry name" value="Calcyclin-binding_UBL-bridge"/>
</dbReference>
<dbReference type="PANTHER" id="PTHR13164">
    <property type="entry name" value="CALICYLIN BINDING PROTEIN"/>
    <property type="match status" value="1"/>
</dbReference>
<reference evidence="4" key="3">
    <citation type="submission" date="2015-02" db="UniProtKB">
        <authorList>
            <consortium name="EnsemblProtists"/>
        </authorList>
    </citation>
    <scope>IDENTIFICATION</scope>
    <source>
        <strain evidence="4">DAOM BR144</strain>
    </source>
</reference>
<proteinExistence type="predicted"/>
<evidence type="ECO:0000256" key="1">
    <source>
        <dbReference type="SAM" id="MobiDB-lite"/>
    </source>
</evidence>
<dbReference type="PROSITE" id="PS51203">
    <property type="entry name" value="CS"/>
    <property type="match status" value="1"/>
</dbReference>
<dbReference type="AlphaFoldDB" id="K3WRB9"/>
<accession>K3WRB9</accession>
<reference evidence="5" key="1">
    <citation type="journal article" date="2010" name="Genome Biol.">
        <title>Genome sequence of the necrotrophic plant pathogen Pythium ultimum reveals original pathogenicity mechanisms and effector repertoire.</title>
        <authorList>
            <person name="Levesque C.A."/>
            <person name="Brouwer H."/>
            <person name="Cano L."/>
            <person name="Hamilton J.P."/>
            <person name="Holt C."/>
            <person name="Huitema E."/>
            <person name="Raffaele S."/>
            <person name="Robideau G.P."/>
            <person name="Thines M."/>
            <person name="Win J."/>
            <person name="Zerillo M.M."/>
            <person name="Beakes G.W."/>
            <person name="Boore J.L."/>
            <person name="Busam D."/>
            <person name="Dumas B."/>
            <person name="Ferriera S."/>
            <person name="Fuerstenberg S.I."/>
            <person name="Gachon C.M."/>
            <person name="Gaulin E."/>
            <person name="Govers F."/>
            <person name="Grenville-Briggs L."/>
            <person name="Horner N."/>
            <person name="Hostetler J."/>
            <person name="Jiang R.H."/>
            <person name="Johnson J."/>
            <person name="Krajaejun T."/>
            <person name="Lin H."/>
            <person name="Meijer H.J."/>
            <person name="Moore B."/>
            <person name="Morris P."/>
            <person name="Phuntmart V."/>
            <person name="Puiu D."/>
            <person name="Shetty J."/>
            <person name="Stajich J.E."/>
            <person name="Tripathy S."/>
            <person name="Wawra S."/>
            <person name="van West P."/>
            <person name="Whitty B.R."/>
            <person name="Coutinho P.M."/>
            <person name="Henrissat B."/>
            <person name="Martin F."/>
            <person name="Thomas P.D."/>
            <person name="Tyler B.M."/>
            <person name="De Vries R.P."/>
            <person name="Kamoun S."/>
            <person name="Yandell M."/>
            <person name="Tisserat N."/>
            <person name="Buell C.R."/>
        </authorList>
    </citation>
    <scope>NUCLEOTIDE SEQUENCE</scope>
    <source>
        <strain evidence="5">DAOM:BR144</strain>
    </source>
</reference>
<evidence type="ECO:0000259" key="3">
    <source>
        <dbReference type="PROSITE" id="PS51203"/>
    </source>
</evidence>
<dbReference type="PROSITE" id="PS51048">
    <property type="entry name" value="SGS"/>
    <property type="match status" value="1"/>
</dbReference>
<dbReference type="OMA" id="YGWDQSA"/>
<name>K3WRB9_GLOUD</name>
<protein>
    <recommendedName>
        <fullName evidence="6">Calcyclin-binding protein</fullName>
    </recommendedName>
</protein>
<organism evidence="4 5">
    <name type="scientific">Globisporangium ultimum (strain ATCC 200006 / CBS 805.95 / DAOM BR144)</name>
    <name type="common">Pythium ultimum</name>
    <dbReference type="NCBI Taxonomy" id="431595"/>
    <lineage>
        <taxon>Eukaryota</taxon>
        <taxon>Sar</taxon>
        <taxon>Stramenopiles</taxon>
        <taxon>Oomycota</taxon>
        <taxon>Peronosporomycetes</taxon>
        <taxon>Pythiales</taxon>
        <taxon>Pythiaceae</taxon>
        <taxon>Globisporangium</taxon>
    </lineage>
</organism>
<dbReference type="HOGENOM" id="CLU_081441_0_0_1"/>
<dbReference type="CDD" id="cd06468">
    <property type="entry name" value="p23_CacyBP"/>
    <property type="match status" value="1"/>
</dbReference>
<dbReference type="eggNOG" id="KOG3260">
    <property type="taxonomic scope" value="Eukaryota"/>
</dbReference>
<dbReference type="GO" id="GO:0031625">
    <property type="term" value="F:ubiquitin protein ligase binding"/>
    <property type="evidence" value="ECO:0007669"/>
    <property type="project" value="InterPro"/>
</dbReference>
<dbReference type="GO" id="GO:0044548">
    <property type="term" value="F:S100 protein binding"/>
    <property type="evidence" value="ECO:0007669"/>
    <property type="project" value="InterPro"/>
</dbReference>
<evidence type="ECO:0000313" key="5">
    <source>
        <dbReference type="Proteomes" id="UP000019132"/>
    </source>
</evidence>
<feature type="region of interest" description="Disordered" evidence="1">
    <location>
        <begin position="46"/>
        <end position="71"/>
    </location>
</feature>
<dbReference type="PANTHER" id="PTHR13164:SF3">
    <property type="entry name" value="CALCYCLIN-BINDING PROTEIN"/>
    <property type="match status" value="1"/>
</dbReference>
<dbReference type="Proteomes" id="UP000019132">
    <property type="component" value="Unassembled WGS sequence"/>
</dbReference>
<reference evidence="5" key="2">
    <citation type="submission" date="2010-04" db="EMBL/GenBank/DDBJ databases">
        <authorList>
            <person name="Buell R."/>
            <person name="Hamilton J."/>
            <person name="Hostetler J."/>
        </authorList>
    </citation>
    <scope>NUCLEOTIDE SEQUENCE [LARGE SCALE GENOMIC DNA]</scope>
    <source>
        <strain evidence="5">DAOM:BR144</strain>
    </source>
</reference>
<dbReference type="InParanoid" id="K3WRB9"/>
<dbReference type="VEuPathDB" id="FungiDB:PYU1_G007497"/>
<dbReference type="InterPro" id="IPR037893">
    <property type="entry name" value="CS_CacyBP"/>
</dbReference>
<dbReference type="InterPro" id="IPR007052">
    <property type="entry name" value="CS_dom"/>
</dbReference>
<dbReference type="InterPro" id="IPR008978">
    <property type="entry name" value="HSP20-like_chaperone"/>
</dbReference>
<evidence type="ECO:0008006" key="6">
    <source>
        <dbReference type="Google" id="ProtNLM"/>
    </source>
</evidence>